<dbReference type="AlphaFoldDB" id="A0A9E2L6H3"/>
<evidence type="ECO:0000259" key="2">
    <source>
        <dbReference type="Pfam" id="PF25583"/>
    </source>
</evidence>
<proteinExistence type="predicted"/>
<accession>A0A9E2L6H3</accession>
<reference evidence="3" key="1">
    <citation type="journal article" date="2021" name="PeerJ">
        <title>Extensive microbial diversity within the chicken gut microbiome revealed by metagenomics and culture.</title>
        <authorList>
            <person name="Gilroy R."/>
            <person name="Ravi A."/>
            <person name="Getino M."/>
            <person name="Pursley I."/>
            <person name="Horton D.L."/>
            <person name="Alikhan N.F."/>
            <person name="Baker D."/>
            <person name="Gharbi K."/>
            <person name="Hall N."/>
            <person name="Watson M."/>
            <person name="Adriaenssens E.M."/>
            <person name="Foster-Nyarko E."/>
            <person name="Jarju S."/>
            <person name="Secka A."/>
            <person name="Antonio M."/>
            <person name="Oren A."/>
            <person name="Chaudhuri R.R."/>
            <person name="La Ragione R."/>
            <person name="Hildebrand F."/>
            <person name="Pallen M.J."/>
        </authorList>
    </citation>
    <scope>NUCLEOTIDE SEQUENCE</scope>
    <source>
        <strain evidence="3">G3-2149</strain>
    </source>
</reference>
<dbReference type="PROSITE" id="PS52050">
    <property type="entry name" value="WYL"/>
    <property type="match status" value="1"/>
</dbReference>
<dbReference type="Pfam" id="PF25583">
    <property type="entry name" value="WCX"/>
    <property type="match status" value="1"/>
</dbReference>
<dbReference type="Proteomes" id="UP000823865">
    <property type="component" value="Unassembled WGS sequence"/>
</dbReference>
<feature type="domain" description="WYL" evidence="1">
    <location>
        <begin position="115"/>
        <end position="182"/>
    </location>
</feature>
<sequence length="294" mass="35161">MKLDFSIWLVNYLMDSSATLKEINEAWSRSSLYDKAVSRSLFHIYRRKTEDFFGIDIICDRRTNKYYIKDPRVLRSDPLKSWLLSSMSAVTTIERCKALTDRIMLETTYGGESFLSLITEAMSVNRCLQLLYKPFWHEEPYQLVLEPYFIRLFRQRWYLIGFSHMHCEIRIFALDRMKKIEMMKQTFSMPEGMNVESFFFNSFGIMQQDNIPVESIRLRFIAEQGMYIKTKPLHHSQHLLSMDSDYMVFEYRLSPTFDFFQEVLSYGSDVEVLAPDSFRQRVAECVRWMTKIYL</sequence>
<dbReference type="InterPro" id="IPR057727">
    <property type="entry name" value="WCX_dom"/>
</dbReference>
<gene>
    <name evidence="3" type="ORF">H9789_01115</name>
</gene>
<evidence type="ECO:0000313" key="3">
    <source>
        <dbReference type="EMBL" id="MBU3852428.1"/>
    </source>
</evidence>
<dbReference type="EMBL" id="JAHLFU010000019">
    <property type="protein sequence ID" value="MBU3852428.1"/>
    <property type="molecule type" value="Genomic_DNA"/>
</dbReference>
<organism evidence="3 4">
    <name type="scientific">Candidatus Paraprevotella stercoravium</name>
    <dbReference type="NCBI Taxonomy" id="2838725"/>
    <lineage>
        <taxon>Bacteria</taxon>
        <taxon>Pseudomonadati</taxon>
        <taxon>Bacteroidota</taxon>
        <taxon>Bacteroidia</taxon>
        <taxon>Bacteroidales</taxon>
        <taxon>Prevotellaceae</taxon>
        <taxon>Paraprevotella</taxon>
    </lineage>
</organism>
<dbReference type="Pfam" id="PF13280">
    <property type="entry name" value="WYL"/>
    <property type="match status" value="1"/>
</dbReference>
<dbReference type="InterPro" id="IPR026881">
    <property type="entry name" value="WYL_dom"/>
</dbReference>
<protein>
    <submittedName>
        <fullName evidence="3">WYL domain-containing protein</fullName>
    </submittedName>
</protein>
<feature type="domain" description="WCX" evidence="2">
    <location>
        <begin position="213"/>
        <end position="285"/>
    </location>
</feature>
<dbReference type="PANTHER" id="PTHR34580:SF9">
    <property type="entry name" value="SLL5097 PROTEIN"/>
    <property type="match status" value="1"/>
</dbReference>
<reference evidence="3" key="2">
    <citation type="submission" date="2021-04" db="EMBL/GenBank/DDBJ databases">
        <authorList>
            <person name="Gilroy R."/>
        </authorList>
    </citation>
    <scope>NUCLEOTIDE SEQUENCE</scope>
    <source>
        <strain evidence="3">G3-2149</strain>
    </source>
</reference>
<dbReference type="PANTHER" id="PTHR34580">
    <property type="match status" value="1"/>
</dbReference>
<evidence type="ECO:0000313" key="4">
    <source>
        <dbReference type="Proteomes" id="UP000823865"/>
    </source>
</evidence>
<dbReference type="InterPro" id="IPR051534">
    <property type="entry name" value="CBASS_pafABC_assoc_protein"/>
</dbReference>
<evidence type="ECO:0000259" key="1">
    <source>
        <dbReference type="Pfam" id="PF13280"/>
    </source>
</evidence>
<comment type="caution">
    <text evidence="3">The sequence shown here is derived from an EMBL/GenBank/DDBJ whole genome shotgun (WGS) entry which is preliminary data.</text>
</comment>
<name>A0A9E2L6H3_9BACT</name>